<evidence type="ECO:0000256" key="2">
    <source>
        <dbReference type="SAM" id="Phobius"/>
    </source>
</evidence>
<feature type="region of interest" description="Disordered" evidence="1">
    <location>
        <begin position="71"/>
        <end position="160"/>
    </location>
</feature>
<evidence type="ECO:0000256" key="1">
    <source>
        <dbReference type="SAM" id="MobiDB-lite"/>
    </source>
</evidence>
<name>A0A5B0QMU5_PUCGR</name>
<sequence length="315" mass="33307">MLTQQLHNRSNGTTPLPTKPVAPSANPVVNPHPPALNQAPVPPPAVNQAAAPPAANQAPVNTISIVNHSANKASPTTSVTRAPQPVAPDDAPPSSVPSVTPATAVVPHPTTTLTSSVSSGTNLAKLPTISTPTGLAGTRSVWESNSPDNNLGGPQPIQRQPHTSTGMIVAIGVSAIAITLMFLILIRFFLKRLRNKTKAEAEEDTCIVIPSTAFLDHPKNQEMGGVGASPSPMINRSASIASVRSNISFAKPQETSNLNYYDQSHPYGEYNNLSIHDMGANHRPTMEYLDPMGAPYTQSKAWDGSRPAQAYRSNY</sequence>
<feature type="compositionally biased region" description="Low complexity" evidence="1">
    <location>
        <begin position="96"/>
        <end position="121"/>
    </location>
</feature>
<organism evidence="3 5">
    <name type="scientific">Puccinia graminis f. sp. tritici</name>
    <dbReference type="NCBI Taxonomy" id="56615"/>
    <lineage>
        <taxon>Eukaryota</taxon>
        <taxon>Fungi</taxon>
        <taxon>Dikarya</taxon>
        <taxon>Basidiomycota</taxon>
        <taxon>Pucciniomycotina</taxon>
        <taxon>Pucciniomycetes</taxon>
        <taxon>Pucciniales</taxon>
        <taxon>Pucciniaceae</taxon>
        <taxon>Puccinia</taxon>
    </lineage>
</organism>
<feature type="compositionally biased region" description="Pro residues" evidence="1">
    <location>
        <begin position="30"/>
        <end position="45"/>
    </location>
</feature>
<feature type="transmembrane region" description="Helical" evidence="2">
    <location>
        <begin position="167"/>
        <end position="190"/>
    </location>
</feature>
<dbReference type="EMBL" id="VSWC01000014">
    <property type="protein sequence ID" value="KAA1114472.1"/>
    <property type="molecule type" value="Genomic_DNA"/>
</dbReference>
<evidence type="ECO:0000313" key="5">
    <source>
        <dbReference type="Proteomes" id="UP000324748"/>
    </source>
</evidence>
<dbReference type="OrthoDB" id="2507333at2759"/>
<comment type="caution">
    <text evidence="3">The sequence shown here is derived from an EMBL/GenBank/DDBJ whole genome shotgun (WGS) entry which is preliminary data.</text>
</comment>
<accession>A0A5B0QMU5</accession>
<protein>
    <submittedName>
        <fullName evidence="3">Uncharacterized protein</fullName>
    </submittedName>
</protein>
<feature type="compositionally biased region" description="Polar residues" evidence="1">
    <location>
        <begin position="1"/>
        <end position="16"/>
    </location>
</feature>
<evidence type="ECO:0000313" key="4">
    <source>
        <dbReference type="EMBL" id="KAA1124247.1"/>
    </source>
</evidence>
<dbReference type="Proteomes" id="UP000325313">
    <property type="component" value="Unassembled WGS sequence"/>
</dbReference>
<feature type="compositionally biased region" description="Polar residues" evidence="1">
    <location>
        <begin position="71"/>
        <end position="81"/>
    </location>
</feature>
<feature type="region of interest" description="Disordered" evidence="1">
    <location>
        <begin position="1"/>
        <end position="55"/>
    </location>
</feature>
<dbReference type="EMBL" id="VDEP01000204">
    <property type="protein sequence ID" value="KAA1124247.1"/>
    <property type="molecule type" value="Genomic_DNA"/>
</dbReference>
<gene>
    <name evidence="3" type="ORF">PGT21_010365</name>
    <name evidence="4" type="ORF">PGTUg99_017342</name>
</gene>
<reference evidence="5 6" key="1">
    <citation type="submission" date="2019-05" db="EMBL/GenBank/DDBJ databases">
        <title>Emergence of the Ug99 lineage of the wheat stem rust pathogen through somatic hybridization.</title>
        <authorList>
            <person name="Li F."/>
            <person name="Upadhyaya N.M."/>
            <person name="Sperschneider J."/>
            <person name="Matny O."/>
            <person name="Nguyen-Phuc H."/>
            <person name="Mago R."/>
            <person name="Raley C."/>
            <person name="Miller M.E."/>
            <person name="Silverstein K.A.T."/>
            <person name="Henningsen E."/>
            <person name="Hirsch C.D."/>
            <person name="Visser B."/>
            <person name="Pretorius Z.A."/>
            <person name="Steffenson B.J."/>
            <person name="Schwessinger B."/>
            <person name="Dodds P.N."/>
            <person name="Figueroa M."/>
        </authorList>
    </citation>
    <scope>NUCLEOTIDE SEQUENCE [LARGE SCALE GENOMIC DNA]</scope>
    <source>
        <strain evidence="3">21-0</strain>
        <strain evidence="4 6">Ug99</strain>
    </source>
</reference>
<dbReference type="AlphaFoldDB" id="A0A5B0QMU5"/>
<keyword evidence="5" id="KW-1185">Reference proteome</keyword>
<feature type="compositionally biased region" description="Low complexity" evidence="1">
    <location>
        <begin position="46"/>
        <end position="55"/>
    </location>
</feature>
<dbReference type="Proteomes" id="UP000324748">
    <property type="component" value="Unassembled WGS sequence"/>
</dbReference>
<keyword evidence="2" id="KW-0812">Transmembrane</keyword>
<evidence type="ECO:0000313" key="3">
    <source>
        <dbReference type="EMBL" id="KAA1114472.1"/>
    </source>
</evidence>
<proteinExistence type="predicted"/>
<keyword evidence="2" id="KW-0472">Membrane</keyword>
<keyword evidence="2" id="KW-1133">Transmembrane helix</keyword>
<evidence type="ECO:0000313" key="6">
    <source>
        <dbReference type="Proteomes" id="UP000325313"/>
    </source>
</evidence>